<accession>A0A9W8RGS4</accession>
<comment type="caution">
    <text evidence="1">The sequence shown here is derived from an EMBL/GenBank/DDBJ whole genome shotgun (WGS) entry which is preliminary data.</text>
</comment>
<dbReference type="EMBL" id="JAOQAV010000004">
    <property type="protein sequence ID" value="KAJ4194930.1"/>
    <property type="molecule type" value="Genomic_DNA"/>
</dbReference>
<gene>
    <name evidence="1" type="ORF">NW755_002350</name>
</gene>
<organism evidence="1 2">
    <name type="scientific">Fusarium falciforme</name>
    <dbReference type="NCBI Taxonomy" id="195108"/>
    <lineage>
        <taxon>Eukaryota</taxon>
        <taxon>Fungi</taxon>
        <taxon>Dikarya</taxon>
        <taxon>Ascomycota</taxon>
        <taxon>Pezizomycotina</taxon>
        <taxon>Sordariomycetes</taxon>
        <taxon>Hypocreomycetidae</taxon>
        <taxon>Hypocreales</taxon>
        <taxon>Nectriaceae</taxon>
        <taxon>Fusarium</taxon>
        <taxon>Fusarium solani species complex</taxon>
    </lineage>
</organism>
<sequence>MRNAQCAMPKLSSVLDGIPKLSALPGDLNDTKNWGFTVYRTYYGPSNDENWDKLLTTAKREAMEEAMKWSDDESGEKLKPLFRLDARSDASLLSGVDRRGLIQMYNNGVGGPPMPTRGPRVFLYTDEDILNQVSQGTFNLKAVDAEEEPREDIPPEEGDEFFGQPRYWGCMKIETRQVLELLGGLEWSHTECVIMWTENQADLDEQVWDGWDAD</sequence>
<evidence type="ECO:0000313" key="1">
    <source>
        <dbReference type="EMBL" id="KAJ4194930.1"/>
    </source>
</evidence>
<reference evidence="1" key="1">
    <citation type="submission" date="2022-09" db="EMBL/GenBank/DDBJ databases">
        <title>Fusarium specimens isolated from Avocado Roots.</title>
        <authorList>
            <person name="Stajich J."/>
            <person name="Roper C."/>
            <person name="Heimlech-Rivalta G."/>
        </authorList>
    </citation>
    <scope>NUCLEOTIDE SEQUENCE</scope>
    <source>
        <strain evidence="1">A02</strain>
    </source>
</reference>
<dbReference type="AlphaFoldDB" id="A0A9W8RGS4"/>
<proteinExistence type="predicted"/>
<keyword evidence="2" id="KW-1185">Reference proteome</keyword>
<evidence type="ECO:0000313" key="2">
    <source>
        <dbReference type="Proteomes" id="UP001152087"/>
    </source>
</evidence>
<name>A0A9W8RGS4_9HYPO</name>
<dbReference type="Proteomes" id="UP001152087">
    <property type="component" value="Unassembled WGS sequence"/>
</dbReference>
<protein>
    <submittedName>
        <fullName evidence="1">Uncharacterized protein</fullName>
    </submittedName>
</protein>